<dbReference type="EMBL" id="LWDX02024253">
    <property type="protein sequence ID" value="OEL31069.1"/>
    <property type="molecule type" value="Genomic_DNA"/>
</dbReference>
<dbReference type="Proteomes" id="UP000095767">
    <property type="component" value="Unassembled WGS sequence"/>
</dbReference>
<comment type="similarity">
    <text evidence="1">Belongs to the GeBP family.</text>
</comment>
<evidence type="ECO:0000313" key="4">
    <source>
        <dbReference type="EMBL" id="OEL31069.1"/>
    </source>
</evidence>
<evidence type="ECO:0000259" key="3">
    <source>
        <dbReference type="Pfam" id="PF04504"/>
    </source>
</evidence>
<comment type="caution">
    <text evidence="4">The sequence shown here is derived from an EMBL/GenBank/DDBJ whole genome shotgun (WGS) entry which is preliminary data.</text>
</comment>
<dbReference type="Pfam" id="PF04504">
    <property type="entry name" value="GeBP-like_DBD"/>
    <property type="match status" value="1"/>
</dbReference>
<reference evidence="4 5" key="1">
    <citation type="submission" date="2016-09" db="EMBL/GenBank/DDBJ databases">
        <title>The draft genome of Dichanthelium oligosanthes: A C3 panicoid grass species.</title>
        <authorList>
            <person name="Studer A.J."/>
            <person name="Schnable J.C."/>
            <person name="Brutnell T.P."/>
        </authorList>
    </citation>
    <scope>NUCLEOTIDE SEQUENCE [LARGE SCALE GENOMIC DNA]</scope>
    <source>
        <strain evidence="5">cv. Kellogg 1175</strain>
        <tissue evidence="4">Leaf</tissue>
    </source>
</reference>
<feature type="compositionally biased region" description="Basic and acidic residues" evidence="2">
    <location>
        <begin position="417"/>
        <end position="436"/>
    </location>
</feature>
<gene>
    <name evidence="4" type="ORF">BAE44_0007912</name>
</gene>
<feature type="compositionally biased region" description="Basic residues" evidence="2">
    <location>
        <begin position="373"/>
        <end position="385"/>
    </location>
</feature>
<dbReference type="AlphaFoldDB" id="A0A1E5W107"/>
<evidence type="ECO:0000256" key="1">
    <source>
        <dbReference type="ARBA" id="ARBA00010820"/>
    </source>
</evidence>
<feature type="region of interest" description="Disordered" evidence="2">
    <location>
        <begin position="1"/>
        <end position="517"/>
    </location>
</feature>
<dbReference type="OrthoDB" id="688402at2759"/>
<feature type="compositionally biased region" description="Basic and acidic residues" evidence="2">
    <location>
        <begin position="505"/>
        <end position="517"/>
    </location>
</feature>
<dbReference type="STRING" id="888268.A0A1E5W107"/>
<proteinExistence type="inferred from homology"/>
<organism evidence="4 5">
    <name type="scientific">Dichanthelium oligosanthes</name>
    <dbReference type="NCBI Taxonomy" id="888268"/>
    <lineage>
        <taxon>Eukaryota</taxon>
        <taxon>Viridiplantae</taxon>
        <taxon>Streptophyta</taxon>
        <taxon>Embryophyta</taxon>
        <taxon>Tracheophyta</taxon>
        <taxon>Spermatophyta</taxon>
        <taxon>Magnoliopsida</taxon>
        <taxon>Liliopsida</taxon>
        <taxon>Poales</taxon>
        <taxon>Poaceae</taxon>
        <taxon>PACMAD clade</taxon>
        <taxon>Panicoideae</taxon>
        <taxon>Panicodae</taxon>
        <taxon>Paniceae</taxon>
        <taxon>Dichantheliinae</taxon>
        <taxon>Dichanthelium</taxon>
    </lineage>
</organism>
<feature type="compositionally biased region" description="Basic residues" evidence="2">
    <location>
        <begin position="231"/>
        <end position="240"/>
    </location>
</feature>
<sequence length="687" mass="73732">MVATRSTRRPSSDDSEELGLEGAKTAPSSPEDEGSEAEEGRDTEAAEEEESDKAGDARPVKHAPAAAAPKPNETPKQAKKPSPPPPEDAGAQGSGGASPVRDAPLVELEADAAHPPRKKSKAKKTTKRVKRPPPPSHEERAQDQVEESGDPSLVSKAPAGETAAVSPRRAIVVSADHNKRGASPPSPKRAKRGAAPTQEDEEQAEKRAAGADDNGTSKAAAESGAPADKVNRKRMLRKVLAKPPSALEEEQQGEEDAEQEHAGNILLPQQKDGAHAALEDEERAQVGVEFGDPSLVTKAPADKTAAMSPWREIVVPPYHNRSGTTSPAPKRAKRGATLSQEEEEQAKKHTAGADDDGISKAAAGTGALADKVNRKKKGKKKKVRKVLVNPPQPDCTELGLTGNREGVPDIGNTSSPLEKDIAQEKEQQGETVEHGHAGSTSLPQVNHGAHEEEHQGNEDAEQEHVDNTSLSQQKDGAQEDEDTGVVVSGEALPGRNALSRKLRTSKGEKKPAVERSWSQDDTLKILNALVDHAQSHGGALLDSSDLLANLTFDKTDANEDKLNDKIRKLKARYRRWCSQGRPTDDLGRRLFELSAVLWSQVDDGVRVEVDFSQRSSLYPYLAEEVKVYAETHSSGSLVMAAFTTIGDDKARRLDAMCKKQRVDAYNLELSQANLTKAMLSAFSSEIN</sequence>
<accession>A0A1E5W107</accession>
<protein>
    <recommendedName>
        <fullName evidence="3">Glabrous enhancer-binding protein-like DBD domain-containing protein</fullName>
    </recommendedName>
</protein>
<feature type="compositionally biased region" description="Basic and acidic residues" evidence="2">
    <location>
        <begin position="448"/>
        <end position="466"/>
    </location>
</feature>
<feature type="domain" description="Glabrous enhancer-binding protein-like DBD" evidence="3">
    <location>
        <begin position="514"/>
        <end position="599"/>
    </location>
</feature>
<evidence type="ECO:0000313" key="5">
    <source>
        <dbReference type="Proteomes" id="UP000095767"/>
    </source>
</evidence>
<feature type="compositionally biased region" description="Low complexity" evidence="2">
    <location>
        <begin position="62"/>
        <end position="75"/>
    </location>
</feature>
<feature type="compositionally biased region" description="Basic residues" evidence="2">
    <location>
        <begin position="115"/>
        <end position="131"/>
    </location>
</feature>
<keyword evidence="5" id="KW-1185">Reference proteome</keyword>
<dbReference type="InterPro" id="IPR053932">
    <property type="entry name" value="GeBP-like_DBD"/>
</dbReference>
<feature type="compositionally biased region" description="Acidic residues" evidence="2">
    <location>
        <begin position="247"/>
        <end position="258"/>
    </location>
</feature>
<name>A0A1E5W107_9POAL</name>
<evidence type="ECO:0000256" key="2">
    <source>
        <dbReference type="SAM" id="MobiDB-lite"/>
    </source>
</evidence>